<dbReference type="AlphaFoldDB" id="A0A1R4GMA8"/>
<dbReference type="GO" id="GO:0005829">
    <property type="term" value="C:cytosol"/>
    <property type="evidence" value="ECO:0007669"/>
    <property type="project" value="TreeGrafter"/>
</dbReference>
<reference evidence="3 4" key="1">
    <citation type="submission" date="2017-02" db="EMBL/GenBank/DDBJ databases">
        <authorList>
            <person name="Peterson S.W."/>
        </authorList>
    </citation>
    <scope>NUCLEOTIDE SEQUENCE [LARGE SCALE GENOMIC DNA]</scope>
    <source>
        <strain evidence="3 4">LMG 22410</strain>
    </source>
</reference>
<feature type="compositionally biased region" description="Low complexity" evidence="1">
    <location>
        <begin position="284"/>
        <end position="299"/>
    </location>
</feature>
<dbReference type="Pfam" id="PF13614">
    <property type="entry name" value="AAA_31"/>
    <property type="match status" value="1"/>
</dbReference>
<dbReference type="EC" id="4.6.1.1" evidence="3"/>
<dbReference type="SUPFAM" id="SSF52540">
    <property type="entry name" value="P-loop containing nucleoside triphosphate hydrolases"/>
    <property type="match status" value="1"/>
</dbReference>
<feature type="compositionally biased region" description="Low complexity" evidence="1">
    <location>
        <begin position="88"/>
        <end position="106"/>
    </location>
</feature>
<evidence type="ECO:0000313" key="4">
    <source>
        <dbReference type="Proteomes" id="UP000195787"/>
    </source>
</evidence>
<feature type="compositionally biased region" description="Low complexity" evidence="1">
    <location>
        <begin position="188"/>
        <end position="210"/>
    </location>
</feature>
<evidence type="ECO:0000259" key="2">
    <source>
        <dbReference type="Pfam" id="PF13614"/>
    </source>
</evidence>
<evidence type="ECO:0000313" key="3">
    <source>
        <dbReference type="EMBL" id="SJM69223.1"/>
    </source>
</evidence>
<dbReference type="PANTHER" id="PTHR43384">
    <property type="entry name" value="SEPTUM SITE-DETERMINING PROTEIN MIND HOMOLOG, CHLOROPLASTIC-RELATED"/>
    <property type="match status" value="1"/>
</dbReference>
<dbReference type="Proteomes" id="UP000195787">
    <property type="component" value="Unassembled WGS sequence"/>
</dbReference>
<protein>
    <submittedName>
        <fullName evidence="3">Adenylate cyclase</fullName>
        <ecNumber evidence="3">4.6.1.1</ecNumber>
    </submittedName>
</protein>
<feature type="compositionally biased region" description="Polar residues" evidence="1">
    <location>
        <begin position="174"/>
        <end position="183"/>
    </location>
</feature>
<organism evidence="3 4">
    <name type="scientific">Agrococcus casei LMG 22410</name>
    <dbReference type="NCBI Taxonomy" id="1255656"/>
    <lineage>
        <taxon>Bacteria</taxon>
        <taxon>Bacillati</taxon>
        <taxon>Actinomycetota</taxon>
        <taxon>Actinomycetes</taxon>
        <taxon>Micrococcales</taxon>
        <taxon>Microbacteriaceae</taxon>
        <taxon>Agrococcus</taxon>
    </lineage>
</organism>
<keyword evidence="3" id="KW-0456">Lyase</keyword>
<feature type="compositionally biased region" description="Low complexity" evidence="1">
    <location>
        <begin position="229"/>
        <end position="273"/>
    </location>
</feature>
<dbReference type="GO" id="GO:0004016">
    <property type="term" value="F:adenylate cyclase activity"/>
    <property type="evidence" value="ECO:0007669"/>
    <property type="project" value="UniProtKB-EC"/>
</dbReference>
<accession>A0A1R4GMA8</accession>
<dbReference type="GO" id="GO:0016887">
    <property type="term" value="F:ATP hydrolysis activity"/>
    <property type="evidence" value="ECO:0007669"/>
    <property type="project" value="TreeGrafter"/>
</dbReference>
<feature type="compositionally biased region" description="Low complexity" evidence="1">
    <location>
        <begin position="119"/>
        <end position="173"/>
    </location>
</feature>
<feature type="domain" description="AAA" evidence="2">
    <location>
        <begin position="352"/>
        <end position="503"/>
    </location>
</feature>
<dbReference type="InterPro" id="IPR027417">
    <property type="entry name" value="P-loop_NTPase"/>
</dbReference>
<dbReference type="GO" id="GO:0009898">
    <property type="term" value="C:cytoplasmic side of plasma membrane"/>
    <property type="evidence" value="ECO:0007669"/>
    <property type="project" value="TreeGrafter"/>
</dbReference>
<dbReference type="PANTHER" id="PTHR43384:SF14">
    <property type="entry name" value="ESX-1 SECRETION-ASSOCIATED PROTEIN ESPI"/>
    <property type="match status" value="1"/>
</dbReference>
<dbReference type="GeneID" id="303174357"/>
<dbReference type="EMBL" id="FUHU01000046">
    <property type="protein sequence ID" value="SJM69223.1"/>
    <property type="molecule type" value="Genomic_DNA"/>
</dbReference>
<dbReference type="InterPro" id="IPR025669">
    <property type="entry name" value="AAA_dom"/>
</dbReference>
<dbReference type="Gene3D" id="3.40.50.300">
    <property type="entry name" value="P-loop containing nucleotide triphosphate hydrolases"/>
    <property type="match status" value="1"/>
</dbReference>
<evidence type="ECO:0000256" key="1">
    <source>
        <dbReference type="SAM" id="MobiDB-lite"/>
    </source>
</evidence>
<gene>
    <name evidence="3" type="ORF">CZ674_13140</name>
</gene>
<dbReference type="InterPro" id="IPR050625">
    <property type="entry name" value="ParA/MinD_ATPase"/>
</dbReference>
<name>A0A1R4GMA8_9MICO</name>
<dbReference type="RefSeq" id="WP_234988597.1">
    <property type="nucleotide sequence ID" value="NZ_FUHU01000046.1"/>
</dbReference>
<proteinExistence type="predicted"/>
<dbReference type="GO" id="GO:0051782">
    <property type="term" value="P:negative regulation of cell division"/>
    <property type="evidence" value="ECO:0007669"/>
    <property type="project" value="TreeGrafter"/>
</dbReference>
<feature type="region of interest" description="Disordered" evidence="1">
    <location>
        <begin position="68"/>
        <end position="299"/>
    </location>
</feature>
<dbReference type="GO" id="GO:0005524">
    <property type="term" value="F:ATP binding"/>
    <property type="evidence" value="ECO:0007669"/>
    <property type="project" value="TreeGrafter"/>
</dbReference>
<feature type="compositionally biased region" description="Basic and acidic residues" evidence="1">
    <location>
        <begin position="68"/>
        <end position="87"/>
    </location>
</feature>
<sequence>MNHAIVHADVTADLSLDGRDEHLEAMTLTNLRRDIIHRTAEHAAATGSTVSLVITDIDAVATLAVHPDGKVEETAPRQPRTADDEQRPATPVAAAPAPSVIESAPVWKPQSDAYPATGAPEPEAAAAPVVPSAAPVPSAAEAPSAAEPADAPSAPEAAPAPQAAPVSDAPSAPNLSTPQQTLASWRESAAPSDSSAAPAADQPGGSLASPPARPEPSAPIHDTRPPRSAPAAQQAAPSQQAPSPQPNQPQASAPQPARAQQRPTPKPAQQSPQAAPPLPSMTQATPAAAAAHPSAPAGPRKSFLVQETVEEPAQQGFRGFMTKMGAKVAPSERERAERADEQAVSQHWPGPRTIAVVNGKGGAGKTPTTILLSAILARYGGAGVLAWDNNQTRGTLGWRTEQGPHESTLLDLLPNVQQLLGTGAQSADLASYVHHQTRDRYDVLRSKPMALAAAQRISGDDVDAIHAVASKYYRLVVIDSGNDESDPLWLQMIDHADQIVVATTTRDDHAEAGALLLDALRARDERSAKLAANAVAIVNQADPKESKHELRRVSDGYREFAREVVAIPHDPAMVDGLLRLGSLDPTTQRAWLAAGAAVARGL</sequence>
<keyword evidence="4" id="KW-1185">Reference proteome</keyword>